<dbReference type="GO" id="GO:0005758">
    <property type="term" value="C:mitochondrial intermembrane space"/>
    <property type="evidence" value="ECO:0007669"/>
    <property type="project" value="UniProtKB-SubCell"/>
</dbReference>
<protein>
    <recommendedName>
        <fullName evidence="5">Coiled-coil-helix-coiled-coil-helix domain-containing protein 7</fullName>
    </recommendedName>
</protein>
<dbReference type="VEuPathDB" id="VectorBase:CSON003902"/>
<dbReference type="Pfam" id="PF02297">
    <property type="entry name" value="COX6B"/>
    <property type="match status" value="1"/>
</dbReference>
<comment type="similarity">
    <text evidence="4">Belongs to the CHCHD7 family.</text>
</comment>
<keyword evidence="3" id="KW-1015">Disulfide bond</keyword>
<accession>A0A336K7X8</accession>
<dbReference type="EMBL" id="UFQS01000174">
    <property type="protein sequence ID" value="SSX00749.1"/>
    <property type="molecule type" value="Genomic_DNA"/>
</dbReference>
<dbReference type="AlphaFoldDB" id="A0A336K7X8"/>
<feature type="region of interest" description="Disordered" evidence="6">
    <location>
        <begin position="61"/>
        <end position="90"/>
    </location>
</feature>
<evidence type="ECO:0000256" key="1">
    <source>
        <dbReference type="ARBA" id="ARBA00004569"/>
    </source>
</evidence>
<comment type="subcellular location">
    <subcellularLocation>
        <location evidence="1">Mitochondrion intermembrane space</location>
    </subcellularLocation>
</comment>
<dbReference type="InterPro" id="IPR009069">
    <property type="entry name" value="Cys_alpha_HP_mot_SF"/>
</dbReference>
<keyword evidence="2" id="KW-0496">Mitochondrion</keyword>
<dbReference type="PANTHER" id="PTHR46811:SF1">
    <property type="entry name" value="COILED-COIL-HELIX-COILED-COIL-HELIX DOMAIN-CONTAINING PROTEIN 7"/>
    <property type="match status" value="1"/>
</dbReference>
<evidence type="ECO:0000256" key="3">
    <source>
        <dbReference type="ARBA" id="ARBA00023157"/>
    </source>
</evidence>
<evidence type="ECO:0000256" key="5">
    <source>
        <dbReference type="ARBA" id="ARBA00039509"/>
    </source>
</evidence>
<dbReference type="PANTHER" id="PTHR46811">
    <property type="entry name" value="COILED-COIL-HELIX-COILED-COIL-HELIX DOMAIN-CONTAINING PROTEIN 7"/>
    <property type="match status" value="1"/>
</dbReference>
<proteinExistence type="inferred from homology"/>
<evidence type="ECO:0000256" key="6">
    <source>
        <dbReference type="SAM" id="MobiDB-lite"/>
    </source>
</evidence>
<dbReference type="GO" id="GO:0033108">
    <property type="term" value="P:mitochondrial respiratory chain complex assembly"/>
    <property type="evidence" value="ECO:0007669"/>
    <property type="project" value="TreeGrafter"/>
</dbReference>
<dbReference type="InterPro" id="IPR048280">
    <property type="entry name" value="COX6B-like"/>
</dbReference>
<reference evidence="7" key="1">
    <citation type="submission" date="2018-04" db="EMBL/GenBank/DDBJ databases">
        <authorList>
            <person name="Go L.Y."/>
            <person name="Mitchell J.A."/>
        </authorList>
    </citation>
    <scope>NUCLEOTIDE SEQUENCE</scope>
    <source>
        <tissue evidence="7">Whole organism</tissue>
    </source>
</reference>
<evidence type="ECO:0000313" key="7">
    <source>
        <dbReference type="EMBL" id="SSX00749.1"/>
    </source>
</evidence>
<evidence type="ECO:0000256" key="2">
    <source>
        <dbReference type="ARBA" id="ARBA00023128"/>
    </source>
</evidence>
<sequence length="90" mass="10657">MSVTRESLRNSKELENNPCLKEQKLSFKCLDHNAYDAEKCEVFFQNYKNCKDFWSKVQKDRRRAGKTPLLPPLSERDAIKAEYMKTKPNQ</sequence>
<dbReference type="SUPFAM" id="SSF47072">
    <property type="entry name" value="Cysteine alpha-hairpin motif"/>
    <property type="match status" value="1"/>
</dbReference>
<evidence type="ECO:0000256" key="4">
    <source>
        <dbReference type="ARBA" id="ARBA00038205"/>
    </source>
</evidence>
<feature type="compositionally biased region" description="Basic and acidic residues" evidence="6">
    <location>
        <begin position="74"/>
        <end position="90"/>
    </location>
</feature>
<gene>
    <name evidence="7" type="primary">CSON003902</name>
</gene>
<organism evidence="7">
    <name type="scientific">Culicoides sonorensis</name>
    <name type="common">Biting midge</name>
    <dbReference type="NCBI Taxonomy" id="179676"/>
    <lineage>
        <taxon>Eukaryota</taxon>
        <taxon>Metazoa</taxon>
        <taxon>Ecdysozoa</taxon>
        <taxon>Arthropoda</taxon>
        <taxon>Hexapoda</taxon>
        <taxon>Insecta</taxon>
        <taxon>Pterygota</taxon>
        <taxon>Neoptera</taxon>
        <taxon>Endopterygota</taxon>
        <taxon>Diptera</taxon>
        <taxon>Nematocera</taxon>
        <taxon>Chironomoidea</taxon>
        <taxon>Ceratopogonidae</taxon>
        <taxon>Ceratopogoninae</taxon>
        <taxon>Culicoides</taxon>
        <taxon>Monoculicoides</taxon>
    </lineage>
</organism>
<evidence type="ECO:0000313" key="8">
    <source>
        <dbReference type="EMBL" id="SSX21129.1"/>
    </source>
</evidence>
<reference evidence="8" key="2">
    <citation type="submission" date="2018-07" db="EMBL/GenBank/DDBJ databases">
        <authorList>
            <person name="Quirk P.G."/>
            <person name="Krulwich T.A."/>
        </authorList>
    </citation>
    <scope>NUCLEOTIDE SEQUENCE</scope>
</reference>
<dbReference type="OMA" id="QELSYKC"/>
<dbReference type="InterPro" id="IPR051040">
    <property type="entry name" value="COX23"/>
</dbReference>
<dbReference type="EMBL" id="UFQT01000174">
    <property type="protein sequence ID" value="SSX21129.1"/>
    <property type="molecule type" value="Genomic_DNA"/>
</dbReference>
<name>A0A336K7X8_CULSO</name>
<dbReference type="PROSITE" id="PS51808">
    <property type="entry name" value="CHCH"/>
    <property type="match status" value="1"/>
</dbReference>